<protein>
    <submittedName>
        <fullName evidence="1">CotH kinase family protein</fullName>
    </submittedName>
</protein>
<proteinExistence type="predicted"/>
<accession>A0AAW5RAY1</accession>
<keyword evidence="1" id="KW-0808">Transferase</keyword>
<reference evidence="1" key="1">
    <citation type="submission" date="2021-06" db="EMBL/GenBank/DDBJ databases">
        <title>Propagation of a rapidly emergent carbapenem-resistant Acinetobacter baumannii lineage by various extra-hospital transmission networks.</title>
        <authorList>
            <person name="Calix J."/>
        </authorList>
    </citation>
    <scope>NUCLEOTIDE SEQUENCE</scope>
    <source>
        <strain evidence="1">WU_MDCI_Aw63</strain>
    </source>
</reference>
<dbReference type="Proteomes" id="UP001208534">
    <property type="component" value="Unassembled WGS sequence"/>
</dbReference>
<dbReference type="EMBL" id="JAHPRE010000031">
    <property type="protein sequence ID" value="MCU4397062.1"/>
    <property type="molecule type" value="Genomic_DNA"/>
</dbReference>
<name>A0AAW5RAY1_ACIJU</name>
<evidence type="ECO:0000313" key="2">
    <source>
        <dbReference type="Proteomes" id="UP001208534"/>
    </source>
</evidence>
<dbReference type="Pfam" id="PF08757">
    <property type="entry name" value="CotH"/>
    <property type="match status" value="1"/>
</dbReference>
<gene>
    <name evidence="1" type="ORF">KTH64_08850</name>
</gene>
<dbReference type="InterPro" id="IPR014867">
    <property type="entry name" value="Spore_coat_CotH_CotH2/3/7"/>
</dbReference>
<keyword evidence="1" id="KW-0418">Kinase</keyword>
<evidence type="ECO:0000313" key="1">
    <source>
        <dbReference type="EMBL" id="MCU4397062.1"/>
    </source>
</evidence>
<sequence>MTVPNNDGFVGASVTEDEFKQNLVQLLDHIRSLTSGFDLKNGKVYDFASMLDFEAIKTKIPAGSIVVIEWGEEYGAYVWDGNNLTKSQYDLLALAKSDASNKAELAKNDAIHTAEIDAQIKADDAEKSAKEFSALLNSNLENSFNNFIADIIVSLNLIGQSYTLFLNQYDNDQNGIFHQISDMDLKILALDEHNLNLISNLIVSNHQLSKLIDTVHRTFVNTDDVNQDQFSHLVVANSQITMLIKSLQQSVGLVDDQHNDQLSKLVTTVHSINQILTTLTEQAIVKPMLNSVFVFPEPQSIAVIDIATDSALPNTKEDGMKPCRVTIDIDGQIAKVYAKFGVQGQSSAGFPKKNWSFDFYKDAAGSSSFDIKIGAVKAQDSFNFKANFIDHLHVRQMFNLELWQQIQNSRKGYPKQDIDNYYIGKTGKDAVPTGATAAPYMYPAVCNVNGEFYGVGCIHYAKKRSNYNIAKNKPKEILIDFGGITSIDEMDPAIIEIKAPSSPTAETLASIERWRTFAQSSSENIAANHASYLSKQNIIDYYCYVDFICGADIVFKNLMMYSWDGNIWRIGVYDVDMTYGLDFDGTVTRFTPTYDAFQGNGFWDRIHIAFQTDIEARYAELRRLGLFSVDHVYLSMSHLLSFYPSDLLSAEYAKWNPPSLTQTTFAALLEWVKQRLVFLDAKHNYTGN</sequence>
<dbReference type="AlphaFoldDB" id="A0AAW5RAY1"/>
<organism evidence="1 2">
    <name type="scientific">Acinetobacter junii</name>
    <dbReference type="NCBI Taxonomy" id="40215"/>
    <lineage>
        <taxon>Bacteria</taxon>
        <taxon>Pseudomonadati</taxon>
        <taxon>Pseudomonadota</taxon>
        <taxon>Gammaproteobacteria</taxon>
        <taxon>Moraxellales</taxon>
        <taxon>Moraxellaceae</taxon>
        <taxon>Acinetobacter</taxon>
    </lineage>
</organism>
<dbReference type="GO" id="GO:0016301">
    <property type="term" value="F:kinase activity"/>
    <property type="evidence" value="ECO:0007669"/>
    <property type="project" value="UniProtKB-KW"/>
</dbReference>
<dbReference type="RefSeq" id="WP_262578942.1">
    <property type="nucleotide sequence ID" value="NZ_JAHPRE010000031.1"/>
</dbReference>
<comment type="caution">
    <text evidence="1">The sequence shown here is derived from an EMBL/GenBank/DDBJ whole genome shotgun (WGS) entry which is preliminary data.</text>
</comment>